<gene>
    <name evidence="1" type="ORF">LK03_04715</name>
</gene>
<proteinExistence type="predicted"/>
<evidence type="ECO:0000313" key="2">
    <source>
        <dbReference type="Proteomes" id="UP000029493"/>
    </source>
</evidence>
<dbReference type="AlphaFoldDB" id="A0A089WH52"/>
<dbReference type="STRING" id="157783.LK03_04715"/>
<dbReference type="PIRSF" id="PIRSF029287">
    <property type="entry name" value="UCP029287"/>
    <property type="match status" value="1"/>
</dbReference>
<reference evidence="1 2" key="1">
    <citation type="submission" date="2014-09" db="EMBL/GenBank/DDBJ databases">
        <authorList>
            <person name="Chan K.-G."/>
        </authorList>
    </citation>
    <scope>NUCLEOTIDE SEQUENCE [LARGE SCALE GENOMIC DNA]</scope>
    <source>
        <strain evidence="1 2">ND07</strain>
    </source>
</reference>
<evidence type="ECO:0000313" key="1">
    <source>
        <dbReference type="EMBL" id="AIR88600.1"/>
    </source>
</evidence>
<keyword evidence="2" id="KW-1185">Reference proteome</keyword>
<dbReference type="RefSeq" id="WP_038411290.1">
    <property type="nucleotide sequence ID" value="NZ_CP009455.1"/>
</dbReference>
<dbReference type="EMBL" id="CP009455">
    <property type="protein sequence ID" value="AIR88600.1"/>
    <property type="molecule type" value="Genomic_DNA"/>
</dbReference>
<protein>
    <submittedName>
        <fullName evidence="1">Type VI secretion system protein ImpM</fullName>
    </submittedName>
</protein>
<organism evidence="1 2">
    <name type="scientific">Pseudomonas cremoricolorata</name>
    <dbReference type="NCBI Taxonomy" id="157783"/>
    <lineage>
        <taxon>Bacteria</taxon>
        <taxon>Pseudomonadati</taxon>
        <taxon>Pseudomonadota</taxon>
        <taxon>Gammaproteobacteria</taxon>
        <taxon>Pseudomonadales</taxon>
        <taxon>Pseudomonadaceae</taxon>
        <taxon>Pseudomonas</taxon>
    </lineage>
</organism>
<name>A0A089WH52_9PSED</name>
<dbReference type="Gene3D" id="3.40.1730.10">
    <property type="entry name" value="pa0076 domain"/>
    <property type="match status" value="1"/>
</dbReference>
<dbReference type="KEGG" id="psw:LK03_04715"/>
<sequence length="219" mass="23109">MNSVGFYGKLACRGDFVSRGLPGSFVQPWDQWLAAGVQTSQRQLGEAWLPAYLVSPLWRFALAPGLCGPQAVVGVLMPSIDRVGRYFPLTLAQPLPADTSLAAVLGASDDWFDAAEGLLLASLEAQASFEDFDAAVSALAPLEAPAARPVQVSLGGLQRLTEGYADDRLRALADSACAGMSLWWGKGSAQIAPGLLRCQGLPRSDAFGAFILGKEAPCR</sequence>
<dbReference type="eggNOG" id="COG3913">
    <property type="taxonomic scope" value="Bacteria"/>
</dbReference>
<dbReference type="Pfam" id="PF09867">
    <property type="entry name" value="TagF_N"/>
    <property type="match status" value="1"/>
</dbReference>
<accession>A0A089WH52</accession>
<dbReference type="InterPro" id="IPR017748">
    <property type="entry name" value="TagF"/>
</dbReference>
<dbReference type="NCBIfam" id="TIGR03373">
    <property type="entry name" value="VI_minor_4"/>
    <property type="match status" value="1"/>
</dbReference>
<dbReference type="Proteomes" id="UP000029493">
    <property type="component" value="Chromosome"/>
</dbReference>
<dbReference type="OrthoDB" id="9801841at2"/>
<dbReference type="InterPro" id="IPR038225">
    <property type="entry name" value="TagF_sf"/>
</dbReference>